<keyword evidence="1 2" id="KW-0808">Transferase</keyword>
<dbReference type="PANTHER" id="PTHR12788">
    <property type="entry name" value="PROTEIN-TYROSINE SULFOTRANSFERASE 2"/>
    <property type="match status" value="1"/>
</dbReference>
<dbReference type="Pfam" id="PF13469">
    <property type="entry name" value="Sulfotransfer_3"/>
    <property type="match status" value="1"/>
</dbReference>
<accession>A0ABU5N0D5</accession>
<keyword evidence="3" id="KW-1185">Reference proteome</keyword>
<gene>
    <name evidence="2" type="ORF">P9H32_14420</name>
</gene>
<dbReference type="InterPro" id="IPR026634">
    <property type="entry name" value="TPST-like"/>
</dbReference>
<name>A0ABU5N0D5_9BACT</name>
<evidence type="ECO:0000256" key="1">
    <source>
        <dbReference type="ARBA" id="ARBA00022679"/>
    </source>
</evidence>
<dbReference type="Proteomes" id="UP001290861">
    <property type="component" value="Unassembled WGS sequence"/>
</dbReference>
<dbReference type="SUPFAM" id="SSF52540">
    <property type="entry name" value="P-loop containing nucleoside triphosphate hydrolases"/>
    <property type="match status" value="1"/>
</dbReference>
<proteinExistence type="predicted"/>
<dbReference type="EMBL" id="JARVCO010000012">
    <property type="protein sequence ID" value="MDZ8119821.1"/>
    <property type="molecule type" value="Genomic_DNA"/>
</dbReference>
<evidence type="ECO:0000313" key="2">
    <source>
        <dbReference type="EMBL" id="MDZ8119821.1"/>
    </source>
</evidence>
<reference evidence="2 3" key="1">
    <citation type="journal article" date="2024" name="Appl. Environ. Microbiol.">
        <title>Pontiella agarivorans sp. nov., a novel marine anaerobic bacterium capable of degrading macroalgal polysaccharides and fixing nitrogen.</title>
        <authorList>
            <person name="Liu N."/>
            <person name="Kivenson V."/>
            <person name="Peng X."/>
            <person name="Cui Z."/>
            <person name="Lankiewicz T.S."/>
            <person name="Gosselin K.M."/>
            <person name="English C.J."/>
            <person name="Blair E.M."/>
            <person name="O'Malley M.A."/>
            <person name="Valentine D.L."/>
        </authorList>
    </citation>
    <scope>NUCLEOTIDE SEQUENCE [LARGE SCALE GENOMIC DNA]</scope>
    <source>
        <strain evidence="2 3">NLcol2</strain>
    </source>
</reference>
<dbReference type="EC" id="2.8.2.-" evidence="2"/>
<dbReference type="RefSeq" id="WP_322609603.1">
    <property type="nucleotide sequence ID" value="NZ_JARVCO010000012.1"/>
</dbReference>
<evidence type="ECO:0000313" key="3">
    <source>
        <dbReference type="Proteomes" id="UP001290861"/>
    </source>
</evidence>
<organism evidence="2 3">
    <name type="scientific">Pontiella agarivorans</name>
    <dbReference type="NCBI Taxonomy" id="3038953"/>
    <lineage>
        <taxon>Bacteria</taxon>
        <taxon>Pseudomonadati</taxon>
        <taxon>Kiritimatiellota</taxon>
        <taxon>Kiritimatiellia</taxon>
        <taxon>Kiritimatiellales</taxon>
        <taxon>Pontiellaceae</taxon>
        <taxon>Pontiella</taxon>
    </lineage>
</organism>
<protein>
    <submittedName>
        <fullName evidence="2">Sulfotransferase</fullName>
        <ecNumber evidence="2">2.8.2.-</ecNumber>
    </submittedName>
</protein>
<dbReference type="Gene3D" id="3.40.50.300">
    <property type="entry name" value="P-loop containing nucleotide triphosphate hydrolases"/>
    <property type="match status" value="1"/>
</dbReference>
<comment type="caution">
    <text evidence="2">The sequence shown here is derived from an EMBL/GenBank/DDBJ whole genome shotgun (WGS) entry which is preliminary data.</text>
</comment>
<dbReference type="PANTHER" id="PTHR12788:SF10">
    <property type="entry name" value="PROTEIN-TYROSINE SULFOTRANSFERASE"/>
    <property type="match status" value="1"/>
</dbReference>
<dbReference type="GO" id="GO:0016740">
    <property type="term" value="F:transferase activity"/>
    <property type="evidence" value="ECO:0007669"/>
    <property type="project" value="UniProtKB-KW"/>
</dbReference>
<dbReference type="InterPro" id="IPR027417">
    <property type="entry name" value="P-loop_NTPase"/>
</dbReference>
<sequence length="288" mass="33357">MTPFFIIGNPRSGTTLLRLMLASHPDLLVTPECGFALWLAGEFSNQDCTSKSVRKAYAQQVCNCRKFDTWGITAEALESHLLKSTAGNYAELAAEVYHCYGKLIAKKKYLRWGDKNNFYLNQIDQIASLYPKAQFIHIIRDGRDVACSYKELHKKNITSRFTPGLPIKTEDIAREWRQNILTIQTGLGKLSPHLVLEQKFDSLLNNPSRDLSLICDFLGIKYDDQMLNYYLLNKQNQLEPRELLPWKEKTLQRPQRDRSGRYHQDLTKSQIQRFEKIAGDILSHYHFL</sequence>